<keyword evidence="4" id="KW-0812">Transmembrane</keyword>
<reference evidence="6" key="2">
    <citation type="journal article" date="2022" name="Syst. Appl. Microbiol.">
        <title>Chromohalobacter moromii sp. nov., a moderately halophilic bacterium isolated from lupine-based moromi fermentation.</title>
        <authorList>
            <person name="Lulf R.H."/>
            <person name="Hilgarth M."/>
            <person name="Ehrmann M.A."/>
        </authorList>
    </citation>
    <scope>NUCLEOTIDE SEQUENCE</scope>
    <source>
        <strain evidence="6">TMW 2.2304</strain>
    </source>
</reference>
<keyword evidence="4" id="KW-1133">Transmembrane helix</keyword>
<evidence type="ECO:0000256" key="3">
    <source>
        <dbReference type="SAM" id="MobiDB-lite"/>
    </source>
</evidence>
<dbReference type="InterPro" id="IPR043202">
    <property type="entry name" value="Band-7_stomatin-like"/>
</dbReference>
<dbReference type="InterPro" id="IPR036013">
    <property type="entry name" value="Band_7/SPFH_dom_sf"/>
</dbReference>
<feature type="region of interest" description="Disordered" evidence="3">
    <location>
        <begin position="251"/>
        <end position="286"/>
    </location>
</feature>
<dbReference type="CDD" id="cd08826">
    <property type="entry name" value="SPFH_eoslipins_u1"/>
    <property type="match status" value="1"/>
</dbReference>
<accession>A0A9X3B530</accession>
<evidence type="ECO:0000256" key="4">
    <source>
        <dbReference type="SAM" id="Phobius"/>
    </source>
</evidence>
<dbReference type="InterPro" id="IPR001107">
    <property type="entry name" value="Band_7"/>
</dbReference>
<comment type="caution">
    <text evidence="6">The sequence shown here is derived from an EMBL/GenBank/DDBJ whole genome shotgun (WGS) entry which is preliminary data.</text>
</comment>
<organism evidence="6 7">
    <name type="scientific">Chromohalobacter moromii</name>
    <dbReference type="NCBI Taxonomy" id="2860329"/>
    <lineage>
        <taxon>Bacteria</taxon>
        <taxon>Pseudomonadati</taxon>
        <taxon>Pseudomonadota</taxon>
        <taxon>Gammaproteobacteria</taxon>
        <taxon>Oceanospirillales</taxon>
        <taxon>Halomonadaceae</taxon>
        <taxon>Chromohalobacter</taxon>
    </lineage>
</organism>
<comment type="similarity">
    <text evidence="2">Belongs to the band 7/mec-2 family.</text>
</comment>
<dbReference type="InterPro" id="IPR001972">
    <property type="entry name" value="Stomatin_HflK_fam"/>
</dbReference>
<evidence type="ECO:0000313" key="6">
    <source>
        <dbReference type="EMBL" id="MCT8504883.1"/>
    </source>
</evidence>
<evidence type="ECO:0000256" key="1">
    <source>
        <dbReference type="ARBA" id="ARBA00004167"/>
    </source>
</evidence>
<dbReference type="Gene3D" id="3.30.479.30">
    <property type="entry name" value="Band 7 domain"/>
    <property type="match status" value="1"/>
</dbReference>
<keyword evidence="4" id="KW-0472">Membrane</keyword>
<dbReference type="Proteomes" id="UP001145353">
    <property type="component" value="Unassembled WGS sequence"/>
</dbReference>
<dbReference type="PANTHER" id="PTHR10264:SF19">
    <property type="entry name" value="AT06885P-RELATED"/>
    <property type="match status" value="1"/>
</dbReference>
<keyword evidence="7" id="KW-1185">Reference proteome</keyword>
<proteinExistence type="inferred from homology"/>
<feature type="compositionally biased region" description="Polar residues" evidence="3">
    <location>
        <begin position="255"/>
        <end position="279"/>
    </location>
</feature>
<feature type="domain" description="Band 7" evidence="5">
    <location>
        <begin position="20"/>
        <end position="177"/>
    </location>
</feature>
<dbReference type="PRINTS" id="PR00721">
    <property type="entry name" value="STOMATIN"/>
</dbReference>
<sequence>MYASYAYLVPIVLVVLLLFAAIRILPEYKRGVVFFLGRFQAVKGPGLLLLIPGIQKMQVVDLRTVTLDVPEQDVISQDNVTVRVNAVLYFRVVDPEKAIIQVENFGVATSQLAQTTLRSVLGKHDLDEMLSERDRLNNDIQEILDAQTESWGIKVANVEIKHVDLDESMIRAIARQAEAERERRAKVIHAEGELQASHKLVEAADVMASNSASLQLRYLQTLSDMSNKNASTIVFPLPMDIMEAFKGHLNKAGGASSQDQPSNAATASGPSSGRTSTGDETPGNEA</sequence>
<reference evidence="6" key="1">
    <citation type="submission" date="2021-07" db="EMBL/GenBank/DDBJ databases">
        <authorList>
            <person name="Luelf R.H."/>
        </authorList>
    </citation>
    <scope>NUCLEOTIDE SEQUENCE</scope>
    <source>
        <strain evidence="6">TMW 2.2304</strain>
    </source>
</reference>
<dbReference type="Gene3D" id="6.10.250.2090">
    <property type="match status" value="1"/>
</dbReference>
<evidence type="ECO:0000256" key="2">
    <source>
        <dbReference type="ARBA" id="ARBA00008164"/>
    </source>
</evidence>
<dbReference type="EMBL" id="JAHXDE010000002">
    <property type="protein sequence ID" value="MCT8504883.1"/>
    <property type="molecule type" value="Genomic_DNA"/>
</dbReference>
<dbReference type="SUPFAM" id="SSF117892">
    <property type="entry name" value="Band 7/SPFH domain"/>
    <property type="match status" value="1"/>
</dbReference>
<evidence type="ECO:0000259" key="5">
    <source>
        <dbReference type="SMART" id="SM00244"/>
    </source>
</evidence>
<comment type="subcellular location">
    <subcellularLocation>
        <location evidence="1">Membrane</location>
        <topology evidence="1">Single-pass membrane protein</topology>
    </subcellularLocation>
</comment>
<dbReference type="RefSeq" id="WP_247639767.1">
    <property type="nucleotide sequence ID" value="NZ_JAHXCZ010000002.1"/>
</dbReference>
<dbReference type="GO" id="GO:0005886">
    <property type="term" value="C:plasma membrane"/>
    <property type="evidence" value="ECO:0007669"/>
    <property type="project" value="InterPro"/>
</dbReference>
<dbReference type="AlphaFoldDB" id="A0A9X3B530"/>
<dbReference type="PANTHER" id="PTHR10264">
    <property type="entry name" value="BAND 7 PROTEIN-RELATED"/>
    <property type="match status" value="1"/>
</dbReference>
<evidence type="ECO:0000313" key="7">
    <source>
        <dbReference type="Proteomes" id="UP001145353"/>
    </source>
</evidence>
<gene>
    <name evidence="6" type="ORF">KZO87_05810</name>
</gene>
<dbReference type="SMART" id="SM00244">
    <property type="entry name" value="PHB"/>
    <property type="match status" value="1"/>
</dbReference>
<feature type="transmembrane region" description="Helical" evidence="4">
    <location>
        <begin position="6"/>
        <end position="25"/>
    </location>
</feature>
<dbReference type="Pfam" id="PF01145">
    <property type="entry name" value="Band_7"/>
    <property type="match status" value="1"/>
</dbReference>
<name>A0A9X3B530_9GAMM</name>
<dbReference type="FunFam" id="3.30.479.30:FF:000004">
    <property type="entry name" value="Putative membrane protease family, stomatin"/>
    <property type="match status" value="1"/>
</dbReference>
<dbReference type="GO" id="GO:0098552">
    <property type="term" value="C:side of membrane"/>
    <property type="evidence" value="ECO:0007669"/>
    <property type="project" value="UniProtKB-ARBA"/>
</dbReference>
<protein>
    <submittedName>
        <fullName evidence="6">Slipin family protein</fullName>
    </submittedName>
</protein>